<dbReference type="Proteomes" id="UP001055658">
    <property type="component" value="Chromosome"/>
</dbReference>
<reference evidence="3" key="1">
    <citation type="submission" date="2022-02" db="EMBL/GenBank/DDBJ databases">
        <title>Coral-associated bacteria.</title>
        <authorList>
            <person name="Tang K."/>
            <person name="Wang X."/>
        </authorList>
    </citation>
    <scope>NUCLEOTIDE SEQUENCE</scope>
    <source>
        <strain evidence="3">SCSIO 43006</strain>
    </source>
</reference>
<evidence type="ECO:0000313" key="3">
    <source>
        <dbReference type="EMBL" id="USD21122.1"/>
    </source>
</evidence>
<feature type="transmembrane region" description="Helical" evidence="2">
    <location>
        <begin position="12"/>
        <end position="34"/>
    </location>
</feature>
<keyword evidence="4" id="KW-1185">Reference proteome</keyword>
<feature type="compositionally biased region" description="Basic and acidic residues" evidence="1">
    <location>
        <begin position="90"/>
        <end position="102"/>
    </location>
</feature>
<protein>
    <submittedName>
        <fullName evidence="3">Uncharacterized protein</fullName>
    </submittedName>
</protein>
<keyword evidence="2" id="KW-0472">Membrane</keyword>
<feature type="region of interest" description="Disordered" evidence="1">
    <location>
        <begin position="77"/>
        <end position="102"/>
    </location>
</feature>
<feature type="transmembrane region" description="Helical" evidence="2">
    <location>
        <begin position="40"/>
        <end position="65"/>
    </location>
</feature>
<proteinExistence type="predicted"/>
<organism evidence="3 4">
    <name type="scientific">Microbulbifer variabilis</name>
    <dbReference type="NCBI Taxonomy" id="266805"/>
    <lineage>
        <taxon>Bacteria</taxon>
        <taxon>Pseudomonadati</taxon>
        <taxon>Pseudomonadota</taxon>
        <taxon>Gammaproteobacteria</taxon>
        <taxon>Cellvibrionales</taxon>
        <taxon>Microbulbiferaceae</taxon>
        <taxon>Microbulbifer</taxon>
    </lineage>
</organism>
<evidence type="ECO:0000256" key="1">
    <source>
        <dbReference type="SAM" id="MobiDB-lite"/>
    </source>
</evidence>
<feature type="compositionally biased region" description="Low complexity" evidence="1">
    <location>
        <begin position="78"/>
        <end position="88"/>
    </location>
</feature>
<dbReference type="EMBL" id="CP092418">
    <property type="protein sequence ID" value="USD21122.1"/>
    <property type="molecule type" value="Genomic_DNA"/>
</dbReference>
<sequence>MAKDLKGYWINFIPYISPVLVGFGGSAVYINAALKGEKVFWLYLTVPMAQATAFWVLLALVFCIYPFINTERQEVVEPEYSSSAESPADILKKEQERTDEIA</sequence>
<gene>
    <name evidence="3" type="ORF">MJO52_18975</name>
</gene>
<name>A0ABY4VF95_9GAMM</name>
<dbReference type="RefSeq" id="WP_252083525.1">
    <property type="nucleotide sequence ID" value="NZ_CP092418.1"/>
</dbReference>
<evidence type="ECO:0000313" key="4">
    <source>
        <dbReference type="Proteomes" id="UP001055658"/>
    </source>
</evidence>
<keyword evidence="2" id="KW-0812">Transmembrane</keyword>
<evidence type="ECO:0000256" key="2">
    <source>
        <dbReference type="SAM" id="Phobius"/>
    </source>
</evidence>
<keyword evidence="2" id="KW-1133">Transmembrane helix</keyword>
<accession>A0ABY4VF95</accession>